<evidence type="ECO:0000313" key="1">
    <source>
        <dbReference type="EMBL" id="KAI3867275.1"/>
    </source>
</evidence>
<gene>
    <name evidence="1" type="ORF">MKW98_001709</name>
</gene>
<proteinExistence type="predicted"/>
<sequence length="85" mass="10279">MERSSRRIFYGTYVVQSEESYEVFNFIQFSTKEHKIHEKIRPWIRFEVTELLKKEKANDTEMVVKSLWRTLLVLVKILQGLDDVQ</sequence>
<dbReference type="EMBL" id="JAJJMB010013564">
    <property type="protein sequence ID" value="KAI3867275.1"/>
    <property type="molecule type" value="Genomic_DNA"/>
</dbReference>
<dbReference type="AlphaFoldDB" id="A0AAD4S6X7"/>
<dbReference type="Proteomes" id="UP001202328">
    <property type="component" value="Unassembled WGS sequence"/>
</dbReference>
<evidence type="ECO:0000313" key="2">
    <source>
        <dbReference type="Proteomes" id="UP001202328"/>
    </source>
</evidence>
<protein>
    <submittedName>
        <fullName evidence="1">Uncharacterized protein</fullName>
    </submittedName>
</protein>
<comment type="caution">
    <text evidence="1">The sequence shown here is derived from an EMBL/GenBank/DDBJ whole genome shotgun (WGS) entry which is preliminary data.</text>
</comment>
<name>A0AAD4S6X7_9MAGN</name>
<accession>A0AAD4S6X7</accession>
<keyword evidence="2" id="KW-1185">Reference proteome</keyword>
<reference evidence="1" key="1">
    <citation type="submission" date="2022-04" db="EMBL/GenBank/DDBJ databases">
        <title>A functionally conserved STORR gene fusion in Papaver species that diverged 16.8 million years ago.</title>
        <authorList>
            <person name="Catania T."/>
        </authorList>
    </citation>
    <scope>NUCLEOTIDE SEQUENCE</scope>
    <source>
        <strain evidence="1">S-188037</strain>
    </source>
</reference>
<organism evidence="1 2">
    <name type="scientific">Papaver atlanticum</name>
    <dbReference type="NCBI Taxonomy" id="357466"/>
    <lineage>
        <taxon>Eukaryota</taxon>
        <taxon>Viridiplantae</taxon>
        <taxon>Streptophyta</taxon>
        <taxon>Embryophyta</taxon>
        <taxon>Tracheophyta</taxon>
        <taxon>Spermatophyta</taxon>
        <taxon>Magnoliopsida</taxon>
        <taxon>Ranunculales</taxon>
        <taxon>Papaveraceae</taxon>
        <taxon>Papaveroideae</taxon>
        <taxon>Papaver</taxon>
    </lineage>
</organism>